<dbReference type="GO" id="GO:0046047">
    <property type="term" value="P:TTP catabolic process"/>
    <property type="evidence" value="ECO:0007669"/>
    <property type="project" value="TreeGrafter"/>
</dbReference>
<evidence type="ECO:0000313" key="3">
    <source>
        <dbReference type="Proteomes" id="UP001249020"/>
    </source>
</evidence>
<dbReference type="PANTHER" id="PTHR30522">
    <property type="entry name" value="NUCLEOSIDE TRIPHOSPHATE PYROPHOSPHOHYDROLASE"/>
    <property type="match status" value="1"/>
</dbReference>
<dbReference type="GO" id="GO:0046061">
    <property type="term" value="P:dATP catabolic process"/>
    <property type="evidence" value="ECO:0007669"/>
    <property type="project" value="TreeGrafter"/>
</dbReference>
<dbReference type="GO" id="GO:0046081">
    <property type="term" value="P:dUTP catabolic process"/>
    <property type="evidence" value="ECO:0007669"/>
    <property type="project" value="TreeGrafter"/>
</dbReference>
<dbReference type="Gene3D" id="1.10.287.1080">
    <property type="entry name" value="MazG-like"/>
    <property type="match status" value="1"/>
</dbReference>
<organism evidence="2 3">
    <name type="scientific">Brumicola blandensis</name>
    <dbReference type="NCBI Taxonomy" id="3075611"/>
    <lineage>
        <taxon>Bacteria</taxon>
        <taxon>Pseudomonadati</taxon>
        <taxon>Pseudomonadota</taxon>
        <taxon>Gammaproteobacteria</taxon>
        <taxon>Alteromonadales</taxon>
        <taxon>Alteromonadaceae</taxon>
        <taxon>Brumicola</taxon>
    </lineage>
</organism>
<dbReference type="InterPro" id="IPR011551">
    <property type="entry name" value="NTP_PyrPHydrolase_MazG"/>
</dbReference>
<sequence length="130" mass="14809">MGSKTALSQAFEIQASCSTLGFDWETVAPVFDKVLEELREVNDEIMQADVDPHKVQEELGDLLFAVVNLCRHLDVTPEEALHQANQKFNGRFAKVQAYAVKQGRTLETMSMEEKEILWQKAKLAEKQNER</sequence>
<dbReference type="GO" id="GO:0047429">
    <property type="term" value="F:nucleoside triphosphate diphosphatase activity"/>
    <property type="evidence" value="ECO:0007669"/>
    <property type="project" value="InterPro"/>
</dbReference>
<dbReference type="Proteomes" id="UP001249020">
    <property type="component" value="Unassembled WGS sequence"/>
</dbReference>
<reference evidence="2 3" key="1">
    <citation type="submission" date="2023-09" db="EMBL/GenBank/DDBJ databases">
        <authorList>
            <person name="Rey-Velasco X."/>
        </authorList>
    </citation>
    <scope>NUCLEOTIDE SEQUENCE [LARGE SCALE GENOMIC DNA]</scope>
    <source>
        <strain evidence="2 3">W409</strain>
    </source>
</reference>
<evidence type="ECO:0000313" key="2">
    <source>
        <dbReference type="EMBL" id="MDT0584307.1"/>
    </source>
</evidence>
<dbReference type="CDD" id="cd11529">
    <property type="entry name" value="NTP-PPase_MazG_Cterm"/>
    <property type="match status" value="1"/>
</dbReference>
<dbReference type="EMBL" id="JAVRIE010000010">
    <property type="protein sequence ID" value="MDT0584307.1"/>
    <property type="molecule type" value="Genomic_DNA"/>
</dbReference>
<comment type="caution">
    <text evidence="2">The sequence shown here is derived from an EMBL/GenBank/DDBJ whole genome shotgun (WGS) entry which is preliminary data.</text>
</comment>
<dbReference type="FunFam" id="1.10.287.1080:FF:000003">
    <property type="entry name" value="Nucleoside triphosphate pyrophosphohydrolase"/>
    <property type="match status" value="1"/>
</dbReference>
<dbReference type="InterPro" id="IPR004518">
    <property type="entry name" value="MazG-like_dom"/>
</dbReference>
<gene>
    <name evidence="2" type="ORF">RM544_17290</name>
</gene>
<dbReference type="PANTHER" id="PTHR30522:SF0">
    <property type="entry name" value="NUCLEOSIDE TRIPHOSPHATE PYROPHOSPHOHYDROLASE"/>
    <property type="match status" value="1"/>
</dbReference>
<dbReference type="GO" id="GO:0046076">
    <property type="term" value="P:dTTP catabolic process"/>
    <property type="evidence" value="ECO:0007669"/>
    <property type="project" value="TreeGrafter"/>
</dbReference>
<proteinExistence type="predicted"/>
<protein>
    <submittedName>
        <fullName evidence="2">MazG nucleotide pyrophosphohydrolase domain-containing protein</fullName>
    </submittedName>
</protein>
<accession>A0AAW8R4X5</accession>
<evidence type="ECO:0000259" key="1">
    <source>
        <dbReference type="Pfam" id="PF03819"/>
    </source>
</evidence>
<dbReference type="AlphaFoldDB" id="A0AAW8R4X5"/>
<dbReference type="GO" id="GO:0046052">
    <property type="term" value="P:UTP catabolic process"/>
    <property type="evidence" value="ECO:0007669"/>
    <property type="project" value="TreeGrafter"/>
</dbReference>
<dbReference type="GO" id="GO:0006203">
    <property type="term" value="P:dGTP catabolic process"/>
    <property type="evidence" value="ECO:0007669"/>
    <property type="project" value="TreeGrafter"/>
</dbReference>
<dbReference type="Pfam" id="PF03819">
    <property type="entry name" value="MazG"/>
    <property type="match status" value="1"/>
</dbReference>
<dbReference type="InterPro" id="IPR048011">
    <property type="entry name" value="NTP-PPase_MazG-like_C"/>
</dbReference>
<keyword evidence="3" id="KW-1185">Reference proteome</keyword>
<dbReference type="RefSeq" id="WP_311363079.1">
    <property type="nucleotide sequence ID" value="NZ_JAVRIE010000010.1"/>
</dbReference>
<name>A0AAW8R4X5_9ALTE</name>
<dbReference type="SUPFAM" id="SSF101386">
    <property type="entry name" value="all-alpha NTP pyrophosphatases"/>
    <property type="match status" value="1"/>
</dbReference>
<feature type="domain" description="NTP pyrophosphohydrolase MazG-like" evidence="1">
    <location>
        <begin position="33"/>
        <end position="92"/>
    </location>
</feature>